<keyword evidence="3" id="KW-0131">Cell cycle</keyword>
<evidence type="ECO:0000313" key="4">
    <source>
        <dbReference type="Proteomes" id="UP000523087"/>
    </source>
</evidence>
<evidence type="ECO:0000256" key="2">
    <source>
        <dbReference type="SAM" id="Phobius"/>
    </source>
</evidence>
<dbReference type="GO" id="GO:0051301">
    <property type="term" value="P:cell division"/>
    <property type="evidence" value="ECO:0007669"/>
    <property type="project" value="UniProtKB-KW"/>
</dbReference>
<keyword evidence="3" id="KW-0132">Cell division</keyword>
<dbReference type="Pfam" id="PF04977">
    <property type="entry name" value="DivIC"/>
    <property type="match status" value="1"/>
</dbReference>
<keyword evidence="2" id="KW-0472">Membrane</keyword>
<accession>A0A7W0C108</accession>
<dbReference type="InterPro" id="IPR039076">
    <property type="entry name" value="DivIC"/>
</dbReference>
<comment type="caution">
    <text evidence="3">The sequence shown here is derived from an EMBL/GenBank/DDBJ whole genome shotgun (WGS) entry which is preliminary data.</text>
</comment>
<sequence length="123" mass="14525">MSVLQKNNVTKLQSQYALEQEEKEKRASRRRPIVMIRFMLVSMILVALSSVFLYALHSQSADIEAKIEDKKKLEQQLGKLEKQQKRLEEEIKRLHDDDYIAELARKKYFLSKEGEIIFTVPEK</sequence>
<dbReference type="AlphaFoldDB" id="A0A7W0C108"/>
<dbReference type="EMBL" id="JACDUT010000016">
    <property type="protein sequence ID" value="MBA2876716.1"/>
    <property type="molecule type" value="Genomic_DNA"/>
</dbReference>
<dbReference type="PANTHER" id="PTHR40027:SF1">
    <property type="entry name" value="CELL DIVISION PROTEIN DIVIC"/>
    <property type="match status" value="1"/>
</dbReference>
<gene>
    <name evidence="3" type="ORF">HNR31_003534</name>
</gene>
<keyword evidence="2" id="KW-1133">Transmembrane helix</keyword>
<organism evidence="3 4">
    <name type="scientific">Thermaerobacillus caldiproteolyticus</name>
    <dbReference type="NCBI Taxonomy" id="247480"/>
    <lineage>
        <taxon>Bacteria</taxon>
        <taxon>Bacillati</taxon>
        <taxon>Bacillota</taxon>
        <taxon>Bacilli</taxon>
        <taxon>Bacillales</taxon>
        <taxon>Anoxybacillaceae</taxon>
        <taxon>Thermaerobacillus</taxon>
    </lineage>
</organism>
<name>A0A7W0C108_9BACL</name>
<keyword evidence="4" id="KW-1185">Reference proteome</keyword>
<reference evidence="3 4" key="1">
    <citation type="submission" date="2020-07" db="EMBL/GenBank/DDBJ databases">
        <title>Genomic Encyclopedia of Type Strains, Phase IV (KMG-IV): sequencing the most valuable type-strain genomes for metagenomic binning, comparative biology and taxonomic classification.</title>
        <authorList>
            <person name="Goeker M."/>
        </authorList>
    </citation>
    <scope>NUCLEOTIDE SEQUENCE [LARGE SCALE GENOMIC DNA]</scope>
    <source>
        <strain evidence="3 4">DSM 15730</strain>
    </source>
</reference>
<keyword evidence="1" id="KW-0175">Coiled coil</keyword>
<dbReference type="PANTHER" id="PTHR40027">
    <property type="entry name" value="CELL DIVISION PROTEIN DIVIC"/>
    <property type="match status" value="1"/>
</dbReference>
<keyword evidence="2" id="KW-0812">Transmembrane</keyword>
<protein>
    <submittedName>
        <fullName evidence="3">Cell division protein DivIC</fullName>
    </submittedName>
</protein>
<dbReference type="InterPro" id="IPR007060">
    <property type="entry name" value="FtsL/DivIC"/>
</dbReference>
<feature type="coiled-coil region" evidence="1">
    <location>
        <begin position="56"/>
        <end position="97"/>
    </location>
</feature>
<feature type="transmembrane region" description="Helical" evidence="2">
    <location>
        <begin position="34"/>
        <end position="56"/>
    </location>
</feature>
<evidence type="ECO:0000256" key="1">
    <source>
        <dbReference type="SAM" id="Coils"/>
    </source>
</evidence>
<proteinExistence type="predicted"/>
<dbReference type="RefSeq" id="WP_181557389.1">
    <property type="nucleotide sequence ID" value="NZ_CP064060.1"/>
</dbReference>
<evidence type="ECO:0000313" key="3">
    <source>
        <dbReference type="EMBL" id="MBA2876716.1"/>
    </source>
</evidence>
<dbReference type="Proteomes" id="UP000523087">
    <property type="component" value="Unassembled WGS sequence"/>
</dbReference>